<comment type="caution">
    <text evidence="1">The sequence shown here is derived from an EMBL/GenBank/DDBJ whole genome shotgun (WGS) entry which is preliminary data.</text>
</comment>
<protein>
    <submittedName>
        <fullName evidence="1">Uncharacterized protein</fullName>
    </submittedName>
</protein>
<dbReference type="Proteomes" id="UP000722791">
    <property type="component" value="Unassembled WGS sequence"/>
</dbReference>
<feature type="non-terminal residue" evidence="1">
    <location>
        <position position="103"/>
    </location>
</feature>
<sequence length="103" mass="11027">MLKASQAAVLRYMSPAIFPDKQLAGWITARWLFLFVLCFQVLSAHSSSAIARGGFVCVSSDVADSSTDISDGRLYPSMIRAALKAAPMDADGIITFGDYTEGS</sequence>
<evidence type="ECO:0000313" key="1">
    <source>
        <dbReference type="EMBL" id="GIM13583.1"/>
    </source>
</evidence>
<organism evidence="1 2">
    <name type="scientific">Volvox reticuliferus</name>
    <dbReference type="NCBI Taxonomy" id="1737510"/>
    <lineage>
        <taxon>Eukaryota</taxon>
        <taxon>Viridiplantae</taxon>
        <taxon>Chlorophyta</taxon>
        <taxon>core chlorophytes</taxon>
        <taxon>Chlorophyceae</taxon>
        <taxon>CS clade</taxon>
        <taxon>Chlamydomonadales</taxon>
        <taxon>Volvocaceae</taxon>
        <taxon>Volvox</taxon>
    </lineage>
</organism>
<dbReference type="EMBL" id="BNCQ01000049">
    <property type="protein sequence ID" value="GIM13583.1"/>
    <property type="molecule type" value="Genomic_DNA"/>
</dbReference>
<reference evidence="1" key="1">
    <citation type="journal article" date="2021" name="Proc. Natl. Acad. Sci. U.S.A.">
        <title>Three genomes in the algal genus Volvox reveal the fate of a haploid sex-determining region after a transition to homothallism.</title>
        <authorList>
            <person name="Yamamoto K."/>
            <person name="Hamaji T."/>
            <person name="Kawai-Toyooka H."/>
            <person name="Matsuzaki R."/>
            <person name="Takahashi F."/>
            <person name="Nishimura Y."/>
            <person name="Kawachi M."/>
            <person name="Noguchi H."/>
            <person name="Minakuchi Y."/>
            <person name="Umen J.G."/>
            <person name="Toyoda A."/>
            <person name="Nozaki H."/>
        </authorList>
    </citation>
    <scope>NUCLEOTIDE SEQUENCE</scope>
    <source>
        <strain evidence="1">NIES-3785</strain>
    </source>
</reference>
<gene>
    <name evidence="1" type="ORF">Vretimale_16630</name>
</gene>
<evidence type="ECO:0000313" key="2">
    <source>
        <dbReference type="Proteomes" id="UP000722791"/>
    </source>
</evidence>
<name>A0A8J4GTH8_9CHLO</name>
<proteinExistence type="predicted"/>
<dbReference type="AlphaFoldDB" id="A0A8J4GTH8"/>
<accession>A0A8J4GTH8</accession>